<evidence type="ECO:0000313" key="8">
    <source>
        <dbReference type="Proteomes" id="UP000215137"/>
    </source>
</evidence>
<dbReference type="InterPro" id="IPR052902">
    <property type="entry name" value="ABC-2_transporter"/>
</dbReference>
<keyword evidence="5" id="KW-0813">Transport</keyword>
<name>A0A248TKF1_9BACI</name>
<dbReference type="Pfam" id="PF01061">
    <property type="entry name" value="ABC2_membrane"/>
    <property type="match status" value="1"/>
</dbReference>
<sequence>MMTFYTLTKIEAKLVWRGLDILIFGIIFPIIVALLFGYIMNNELFTQGNTMFLHSYPAVVTISILATGVMGLPLTIADYRHRHILKRFQVTPASPLTLLCAQALVQFIASMLSFLGVTAVYLFVFNYEMAGSFGLFLCSYLFVLMAMYSIGILIGSIVPDQKAANLWGSLAYFGMLLFSGATIPFEIFPQILQNVFAFLPLSQGIQLLKEVSLGGVLSDMIFPIVTMMACVFISGFLSIKYFRWK</sequence>
<gene>
    <name evidence="7" type="ORF">CKF48_15765</name>
</gene>
<evidence type="ECO:0000313" key="7">
    <source>
        <dbReference type="EMBL" id="ASV68612.1"/>
    </source>
</evidence>
<evidence type="ECO:0000259" key="6">
    <source>
        <dbReference type="PROSITE" id="PS51012"/>
    </source>
</evidence>
<feature type="transmembrane region" description="Helical" evidence="5">
    <location>
        <begin position="52"/>
        <end position="76"/>
    </location>
</feature>
<dbReference type="KEGG" id="bko:CKF48_15765"/>
<dbReference type="InterPro" id="IPR000412">
    <property type="entry name" value="ABC_2_transport"/>
</dbReference>
<comment type="subcellular location">
    <subcellularLocation>
        <location evidence="5">Cell membrane</location>
        <topology evidence="5">Multi-pass membrane protein</topology>
    </subcellularLocation>
    <subcellularLocation>
        <location evidence="1">Membrane</location>
        <topology evidence="1">Multi-pass membrane protein</topology>
    </subcellularLocation>
</comment>
<evidence type="ECO:0000256" key="1">
    <source>
        <dbReference type="ARBA" id="ARBA00004141"/>
    </source>
</evidence>
<proteinExistence type="inferred from homology"/>
<keyword evidence="8" id="KW-1185">Reference proteome</keyword>
<dbReference type="PANTHER" id="PTHR43027:SF2">
    <property type="entry name" value="TRANSPORT PERMEASE PROTEIN"/>
    <property type="match status" value="1"/>
</dbReference>
<feature type="transmembrane region" description="Helical" evidence="5">
    <location>
        <begin position="21"/>
        <end position="40"/>
    </location>
</feature>
<dbReference type="GO" id="GO:0043190">
    <property type="term" value="C:ATP-binding cassette (ABC) transporter complex"/>
    <property type="evidence" value="ECO:0007669"/>
    <property type="project" value="InterPro"/>
</dbReference>
<organism evidence="7 8">
    <name type="scientific">Cytobacillus kochii</name>
    <dbReference type="NCBI Taxonomy" id="859143"/>
    <lineage>
        <taxon>Bacteria</taxon>
        <taxon>Bacillati</taxon>
        <taxon>Bacillota</taxon>
        <taxon>Bacilli</taxon>
        <taxon>Bacillales</taxon>
        <taxon>Bacillaceae</taxon>
        <taxon>Cytobacillus</taxon>
    </lineage>
</organism>
<dbReference type="GO" id="GO:0140359">
    <property type="term" value="F:ABC-type transporter activity"/>
    <property type="evidence" value="ECO:0007669"/>
    <property type="project" value="InterPro"/>
</dbReference>
<protein>
    <recommendedName>
        <fullName evidence="5">Transport permease protein</fullName>
    </recommendedName>
</protein>
<feature type="transmembrane region" description="Helical" evidence="5">
    <location>
        <begin position="220"/>
        <end position="242"/>
    </location>
</feature>
<evidence type="ECO:0000256" key="3">
    <source>
        <dbReference type="ARBA" id="ARBA00022989"/>
    </source>
</evidence>
<keyword evidence="5" id="KW-1003">Cell membrane</keyword>
<keyword evidence="3 5" id="KW-1133">Transmembrane helix</keyword>
<dbReference type="InterPro" id="IPR013525">
    <property type="entry name" value="ABC2_TM"/>
</dbReference>
<dbReference type="InterPro" id="IPR047817">
    <property type="entry name" value="ABC2_TM_bact-type"/>
</dbReference>
<evidence type="ECO:0000256" key="4">
    <source>
        <dbReference type="ARBA" id="ARBA00023136"/>
    </source>
</evidence>
<dbReference type="Proteomes" id="UP000215137">
    <property type="component" value="Chromosome"/>
</dbReference>
<feature type="domain" description="ABC transmembrane type-2" evidence="6">
    <location>
        <begin position="20"/>
        <end position="245"/>
    </location>
</feature>
<dbReference type="PROSITE" id="PS51012">
    <property type="entry name" value="ABC_TM2"/>
    <property type="match status" value="1"/>
</dbReference>
<reference evidence="7 8" key="1">
    <citation type="submission" date="2017-08" db="EMBL/GenBank/DDBJ databases">
        <title>Complete Genome Sequence of Bacillus kochii Oregon-R-modENCODE STRAIN BDGP4, isolated from Drosophila melanogaster gut.</title>
        <authorList>
            <person name="Wan K.H."/>
            <person name="Yu C."/>
            <person name="Park S."/>
            <person name="Hammonds A.S."/>
            <person name="Booth B.W."/>
            <person name="Celniker S.E."/>
        </authorList>
    </citation>
    <scope>NUCLEOTIDE SEQUENCE [LARGE SCALE GENOMIC DNA]</scope>
    <source>
        <strain evidence="7 8">BDGP4</strain>
    </source>
</reference>
<dbReference type="AlphaFoldDB" id="A0A248TKF1"/>
<feature type="transmembrane region" description="Helical" evidence="5">
    <location>
        <begin position="130"/>
        <end position="158"/>
    </location>
</feature>
<dbReference type="PANTHER" id="PTHR43027">
    <property type="entry name" value="DOXORUBICIN RESISTANCE ABC TRANSPORTER PERMEASE PROTEIN DRRC-RELATED"/>
    <property type="match status" value="1"/>
</dbReference>
<keyword evidence="4 5" id="KW-0472">Membrane</keyword>
<comment type="similarity">
    <text evidence="5">Belongs to the ABC-2 integral membrane protein family.</text>
</comment>
<evidence type="ECO:0000256" key="2">
    <source>
        <dbReference type="ARBA" id="ARBA00022692"/>
    </source>
</evidence>
<feature type="transmembrane region" description="Helical" evidence="5">
    <location>
        <begin position="170"/>
        <end position="192"/>
    </location>
</feature>
<accession>A0A248TKF1</accession>
<feature type="transmembrane region" description="Helical" evidence="5">
    <location>
        <begin position="96"/>
        <end position="124"/>
    </location>
</feature>
<dbReference type="OrthoDB" id="9774758at2"/>
<evidence type="ECO:0000256" key="5">
    <source>
        <dbReference type="RuleBase" id="RU361157"/>
    </source>
</evidence>
<keyword evidence="2 5" id="KW-0812">Transmembrane</keyword>
<dbReference type="PIRSF" id="PIRSF006648">
    <property type="entry name" value="DrrB"/>
    <property type="match status" value="1"/>
</dbReference>
<dbReference type="EMBL" id="CP022983">
    <property type="protein sequence ID" value="ASV68612.1"/>
    <property type="molecule type" value="Genomic_DNA"/>
</dbReference>